<dbReference type="GeneID" id="43668665"/>
<accession>A0A5N7CRU2</accession>
<protein>
    <submittedName>
        <fullName evidence="1">Uncharacterized protein</fullName>
    </submittedName>
</protein>
<sequence>MQRSNSTLVFGWHLASCSASKASKLEPSTYGSLSKTFLCLLSMLRVWTVALVSSTTQCTSLIDFSICLIGSIFMTPCPETTRRSSLAYNAAVAAEYGCQILFLWESA</sequence>
<reference evidence="1 2" key="1">
    <citation type="submission" date="2019-04" db="EMBL/GenBank/DDBJ databases">
        <authorList>
            <consortium name="DOE Joint Genome Institute"/>
            <person name="Mondo S."/>
            <person name="Kjaerbolling I."/>
            <person name="Vesth T."/>
            <person name="Frisvad J.C."/>
            <person name="Nybo J.L."/>
            <person name="Theobald S."/>
            <person name="Kildgaard S."/>
            <person name="Isbrandt T."/>
            <person name="Kuo A."/>
            <person name="Sato A."/>
            <person name="Lyhne E.K."/>
            <person name="Kogle M.E."/>
            <person name="Wiebenga A."/>
            <person name="Kun R.S."/>
            <person name="Lubbers R.J."/>
            <person name="Makela M.R."/>
            <person name="Barry K."/>
            <person name="Chovatia M."/>
            <person name="Clum A."/>
            <person name="Daum C."/>
            <person name="Haridas S."/>
            <person name="He G."/>
            <person name="LaButti K."/>
            <person name="Lipzen A."/>
            <person name="Riley R."/>
            <person name="Salamov A."/>
            <person name="Simmons B.A."/>
            <person name="Magnuson J.K."/>
            <person name="Henrissat B."/>
            <person name="Mortensen U.H."/>
            <person name="Larsen T.O."/>
            <person name="Devries R.P."/>
            <person name="Grigoriev I.V."/>
            <person name="Machida M."/>
            <person name="Baker S.E."/>
            <person name="Andersen M.R."/>
            <person name="Cantor M.N."/>
            <person name="Hua S.X."/>
        </authorList>
    </citation>
    <scope>NUCLEOTIDE SEQUENCE [LARGE SCALE GENOMIC DNA]</scope>
    <source>
        <strain evidence="1 2">CBS 119388</strain>
    </source>
</reference>
<dbReference type="Proteomes" id="UP000325579">
    <property type="component" value="Unassembled WGS sequence"/>
</dbReference>
<gene>
    <name evidence="1" type="ORF">BDV37DRAFT_267044</name>
</gene>
<organism evidence="1 2">
    <name type="scientific">Aspergillus pseudonomiae</name>
    <dbReference type="NCBI Taxonomy" id="1506151"/>
    <lineage>
        <taxon>Eukaryota</taxon>
        <taxon>Fungi</taxon>
        <taxon>Dikarya</taxon>
        <taxon>Ascomycota</taxon>
        <taxon>Pezizomycotina</taxon>
        <taxon>Eurotiomycetes</taxon>
        <taxon>Eurotiomycetidae</taxon>
        <taxon>Eurotiales</taxon>
        <taxon>Aspergillaceae</taxon>
        <taxon>Aspergillus</taxon>
        <taxon>Aspergillus subgen. Circumdati</taxon>
    </lineage>
</organism>
<dbReference type="AlphaFoldDB" id="A0A5N7CRU2"/>
<evidence type="ECO:0000313" key="2">
    <source>
        <dbReference type="Proteomes" id="UP000325579"/>
    </source>
</evidence>
<keyword evidence="2" id="KW-1185">Reference proteome</keyword>
<proteinExistence type="predicted"/>
<dbReference type="EMBL" id="ML736941">
    <property type="protein sequence ID" value="KAE8396962.1"/>
    <property type="molecule type" value="Genomic_DNA"/>
</dbReference>
<dbReference type="RefSeq" id="XP_031934281.1">
    <property type="nucleotide sequence ID" value="XM_032083974.1"/>
</dbReference>
<name>A0A5N7CRU2_9EURO</name>
<evidence type="ECO:0000313" key="1">
    <source>
        <dbReference type="EMBL" id="KAE8396962.1"/>
    </source>
</evidence>